<reference evidence="4" key="1">
    <citation type="submission" date="2016-11" db="UniProtKB">
        <authorList>
            <consortium name="WormBaseParasite"/>
        </authorList>
    </citation>
    <scope>IDENTIFICATION</scope>
</reference>
<organism evidence="3 4">
    <name type="scientific">Steinernema glaseri</name>
    <dbReference type="NCBI Taxonomy" id="37863"/>
    <lineage>
        <taxon>Eukaryota</taxon>
        <taxon>Metazoa</taxon>
        <taxon>Ecdysozoa</taxon>
        <taxon>Nematoda</taxon>
        <taxon>Chromadorea</taxon>
        <taxon>Rhabditida</taxon>
        <taxon>Tylenchina</taxon>
        <taxon>Panagrolaimomorpha</taxon>
        <taxon>Strongyloidoidea</taxon>
        <taxon>Steinernematidae</taxon>
        <taxon>Steinernema</taxon>
    </lineage>
</organism>
<dbReference type="InterPro" id="IPR038645">
    <property type="entry name" value="TTC5_OB_sf"/>
</dbReference>
<dbReference type="PROSITE" id="PS50005">
    <property type="entry name" value="TPR"/>
    <property type="match status" value="1"/>
</dbReference>
<accession>A0A1I7Z3D9</accession>
<dbReference type="InterPro" id="IPR032076">
    <property type="entry name" value="TTC5_OB"/>
</dbReference>
<sequence length="419" mass="47072">MKIEDLTKEYEELSRYKEYYFEHNPSSTTYETYILDIKKRANDLLLEVPLPEDESNASKAQYHFLCGQVLNLCVQYDPTCEEHLTKAVKLNSMLNKAWIELGECVWKRASYDRAIDCYKNSVEIEETPDGLVALSIALRSKLNQQLTAQEREAIHEQSVAWCKKALEFDPGYGRAWYSMGTSWLTRYLRSSNPVHLVNSSKAYENAVRTNLRSADLHLNYSVSLRLQLRYAEALKHLQEAIRIEPVFKEATDAKVIFECYVAKLKSALSSKGPLSAKKIQKFLGSLSDSDHLPLTKRGDVTIRQVAPISDLKAGFNEKVVSVGKVIAVVDNDLQIPSTMVISDKDGNRAVVCVFKISRNFGVILGDSIAIPNPNVIEAEGIASSPIRIIKVDTPALLIRNGKPVPRNQMANYDVSVSLP</sequence>
<dbReference type="AlphaFoldDB" id="A0A1I7Z3D9"/>
<dbReference type="InterPro" id="IPR011990">
    <property type="entry name" value="TPR-like_helical_dom_sf"/>
</dbReference>
<evidence type="ECO:0000259" key="2">
    <source>
        <dbReference type="Pfam" id="PF16669"/>
    </source>
</evidence>
<dbReference type="Pfam" id="PF16669">
    <property type="entry name" value="TTC5_OB"/>
    <property type="match status" value="1"/>
</dbReference>
<evidence type="ECO:0000256" key="1">
    <source>
        <dbReference type="PROSITE-ProRule" id="PRU00339"/>
    </source>
</evidence>
<evidence type="ECO:0000313" key="3">
    <source>
        <dbReference type="Proteomes" id="UP000095287"/>
    </source>
</evidence>
<dbReference type="Gene3D" id="1.25.40.10">
    <property type="entry name" value="Tetratricopeptide repeat domain"/>
    <property type="match status" value="1"/>
</dbReference>
<keyword evidence="3" id="KW-1185">Reference proteome</keyword>
<proteinExistence type="predicted"/>
<evidence type="ECO:0000313" key="4">
    <source>
        <dbReference type="WBParaSite" id="L893_g2252.t1"/>
    </source>
</evidence>
<dbReference type="WBParaSite" id="L893_g2252.t1">
    <property type="protein sequence ID" value="L893_g2252.t1"/>
    <property type="gene ID" value="L893_g2252"/>
</dbReference>
<dbReference type="Gene3D" id="2.40.50.550">
    <property type="match status" value="1"/>
</dbReference>
<dbReference type="InterPro" id="IPR019734">
    <property type="entry name" value="TPR_rpt"/>
</dbReference>
<feature type="repeat" description="TPR" evidence="1">
    <location>
        <begin position="95"/>
        <end position="128"/>
    </location>
</feature>
<dbReference type="SUPFAM" id="SSF48452">
    <property type="entry name" value="TPR-like"/>
    <property type="match status" value="1"/>
</dbReference>
<feature type="domain" description="Tetratricopeptide repeat protein 5 OB fold" evidence="2">
    <location>
        <begin position="304"/>
        <end position="411"/>
    </location>
</feature>
<name>A0A1I7Z3D9_9BILA</name>
<keyword evidence="1" id="KW-0802">TPR repeat</keyword>
<protein>
    <submittedName>
        <fullName evidence="4">TPR_REGION domain-containing protein</fullName>
    </submittedName>
</protein>
<dbReference type="SMART" id="SM00028">
    <property type="entry name" value="TPR"/>
    <property type="match status" value="3"/>
</dbReference>
<dbReference type="Proteomes" id="UP000095287">
    <property type="component" value="Unplaced"/>
</dbReference>